<dbReference type="PROSITE" id="PS50089">
    <property type="entry name" value="ZF_RING_2"/>
    <property type="match status" value="1"/>
</dbReference>
<dbReference type="EMBL" id="JBJUIK010000011">
    <property type="protein sequence ID" value="KAL3514793.1"/>
    <property type="molecule type" value="Genomic_DNA"/>
</dbReference>
<accession>A0ABD2Z6N0</accession>
<keyword evidence="3" id="KW-0862">Zinc</keyword>
<gene>
    <name evidence="6" type="ORF">ACH5RR_027510</name>
</gene>
<proteinExistence type="predicted"/>
<feature type="domain" description="RING-type" evidence="5">
    <location>
        <begin position="203"/>
        <end position="238"/>
    </location>
</feature>
<organism evidence="6 7">
    <name type="scientific">Cinchona calisaya</name>
    <dbReference type="NCBI Taxonomy" id="153742"/>
    <lineage>
        <taxon>Eukaryota</taxon>
        <taxon>Viridiplantae</taxon>
        <taxon>Streptophyta</taxon>
        <taxon>Embryophyta</taxon>
        <taxon>Tracheophyta</taxon>
        <taxon>Spermatophyta</taxon>
        <taxon>Magnoliopsida</taxon>
        <taxon>eudicotyledons</taxon>
        <taxon>Gunneridae</taxon>
        <taxon>Pentapetalae</taxon>
        <taxon>asterids</taxon>
        <taxon>lamiids</taxon>
        <taxon>Gentianales</taxon>
        <taxon>Rubiaceae</taxon>
        <taxon>Cinchonoideae</taxon>
        <taxon>Cinchoneae</taxon>
        <taxon>Cinchona</taxon>
    </lineage>
</organism>
<protein>
    <recommendedName>
        <fullName evidence="5">RING-type domain-containing protein</fullName>
    </recommendedName>
</protein>
<dbReference type="Proteomes" id="UP001630127">
    <property type="component" value="Unassembled WGS sequence"/>
</dbReference>
<dbReference type="InterPro" id="IPR001841">
    <property type="entry name" value="Znf_RING"/>
</dbReference>
<dbReference type="PANTHER" id="PTHR42647">
    <property type="entry name" value="SBP (S-RIBONUCLEASE BINDING PROTEIN) FAMILY PROTEIN"/>
    <property type="match status" value="1"/>
</dbReference>
<sequence length="250" mass="28675">MCSLPDWLVNSILGIHHAVYYQDQPQPHIIEPHHQLLDHSSINQETSGVNGIPLQSIACSEYLASELAKQRLEMDWLLQLESERLMTVVQEKTRQQAVLLQRYESKIMNLMRQKDKDLEIARNRTMELQSFLVRAEVEAQEWQKKAMDSEAMVIGLNNSLEQVREGKVFIFTEGGAHDAESVCESSNRECRNQEDQQLKKIACKVCKARRLSIVFLPCRHLCSCTTCESLLEVCPICKLVKNGSMQVFLD</sequence>
<dbReference type="AlphaFoldDB" id="A0ABD2Z6N0"/>
<dbReference type="InterPro" id="IPR013083">
    <property type="entry name" value="Znf_RING/FYVE/PHD"/>
</dbReference>
<dbReference type="Gene3D" id="3.30.40.10">
    <property type="entry name" value="Zinc/RING finger domain, C3HC4 (zinc finger)"/>
    <property type="match status" value="1"/>
</dbReference>
<evidence type="ECO:0000256" key="3">
    <source>
        <dbReference type="ARBA" id="ARBA00022833"/>
    </source>
</evidence>
<keyword evidence="2 4" id="KW-0863">Zinc-finger</keyword>
<evidence type="ECO:0000256" key="1">
    <source>
        <dbReference type="ARBA" id="ARBA00022723"/>
    </source>
</evidence>
<comment type="caution">
    <text evidence="6">The sequence shown here is derived from an EMBL/GenBank/DDBJ whole genome shotgun (WGS) entry which is preliminary data.</text>
</comment>
<keyword evidence="7" id="KW-1185">Reference proteome</keyword>
<evidence type="ECO:0000313" key="7">
    <source>
        <dbReference type="Proteomes" id="UP001630127"/>
    </source>
</evidence>
<name>A0ABD2Z6N0_9GENT</name>
<dbReference type="PIRSF" id="PIRSF036836">
    <property type="entry name" value="RNase_bind_SBP1"/>
    <property type="match status" value="1"/>
</dbReference>
<dbReference type="PANTHER" id="PTHR42647:SF71">
    <property type="entry name" value="E3 UBIQUITIN-PROTEIN LIGASE BOI"/>
    <property type="match status" value="1"/>
</dbReference>
<evidence type="ECO:0000259" key="5">
    <source>
        <dbReference type="PROSITE" id="PS50089"/>
    </source>
</evidence>
<evidence type="ECO:0000256" key="4">
    <source>
        <dbReference type="PROSITE-ProRule" id="PRU00175"/>
    </source>
</evidence>
<dbReference type="Pfam" id="PF13920">
    <property type="entry name" value="zf-C3HC4_3"/>
    <property type="match status" value="1"/>
</dbReference>
<dbReference type="GO" id="GO:0008270">
    <property type="term" value="F:zinc ion binding"/>
    <property type="evidence" value="ECO:0007669"/>
    <property type="project" value="UniProtKB-KW"/>
</dbReference>
<evidence type="ECO:0000313" key="6">
    <source>
        <dbReference type="EMBL" id="KAL3514793.1"/>
    </source>
</evidence>
<keyword evidence="1" id="KW-0479">Metal-binding</keyword>
<evidence type="ECO:0000256" key="2">
    <source>
        <dbReference type="ARBA" id="ARBA00022771"/>
    </source>
</evidence>
<dbReference type="FunFam" id="3.30.40.10:FF:000239">
    <property type="entry name" value="probable BOI-related E3 ubiquitin-protein ligase 2"/>
    <property type="match status" value="1"/>
</dbReference>
<reference evidence="6 7" key="1">
    <citation type="submission" date="2024-11" db="EMBL/GenBank/DDBJ databases">
        <title>A near-complete genome assembly of Cinchona calisaya.</title>
        <authorList>
            <person name="Lian D.C."/>
            <person name="Zhao X.W."/>
            <person name="Wei L."/>
        </authorList>
    </citation>
    <scope>NUCLEOTIDE SEQUENCE [LARGE SCALE GENOMIC DNA]</scope>
    <source>
        <tissue evidence="6">Nenye</tissue>
    </source>
</reference>